<gene>
    <name evidence="5" type="ORF">HGA08_19520</name>
</gene>
<organism evidence="5 6">
    <name type="scientific">Nocardia vermiculata</name>
    <dbReference type="NCBI Taxonomy" id="257274"/>
    <lineage>
        <taxon>Bacteria</taxon>
        <taxon>Bacillati</taxon>
        <taxon>Actinomycetota</taxon>
        <taxon>Actinomycetes</taxon>
        <taxon>Mycobacteriales</taxon>
        <taxon>Nocardiaceae</taxon>
        <taxon>Nocardia</taxon>
    </lineage>
</organism>
<dbReference type="InterPro" id="IPR042099">
    <property type="entry name" value="ANL_N_sf"/>
</dbReference>
<dbReference type="Proteomes" id="UP000565711">
    <property type="component" value="Unassembled WGS sequence"/>
</dbReference>
<dbReference type="AlphaFoldDB" id="A0A846Y6U2"/>
<dbReference type="Pfam" id="PF13193">
    <property type="entry name" value="AMP-binding_C"/>
    <property type="match status" value="1"/>
</dbReference>
<name>A0A846Y6U2_9NOCA</name>
<dbReference type="Pfam" id="PF00501">
    <property type="entry name" value="AMP-binding"/>
    <property type="match status" value="1"/>
</dbReference>
<dbReference type="GO" id="GO:0031956">
    <property type="term" value="F:medium-chain fatty acid-CoA ligase activity"/>
    <property type="evidence" value="ECO:0007669"/>
    <property type="project" value="TreeGrafter"/>
</dbReference>
<dbReference type="PROSITE" id="PS00455">
    <property type="entry name" value="AMP_BINDING"/>
    <property type="match status" value="1"/>
</dbReference>
<dbReference type="PANTHER" id="PTHR43201">
    <property type="entry name" value="ACYL-COA SYNTHETASE"/>
    <property type="match status" value="1"/>
</dbReference>
<dbReference type="FunFam" id="3.30.300.30:FF:000008">
    <property type="entry name" value="2,3-dihydroxybenzoate-AMP ligase"/>
    <property type="match status" value="1"/>
</dbReference>
<feature type="domain" description="AMP-binding enzyme C-terminal" evidence="4">
    <location>
        <begin position="457"/>
        <end position="545"/>
    </location>
</feature>
<dbReference type="InterPro" id="IPR025110">
    <property type="entry name" value="AMP-bd_C"/>
</dbReference>
<dbReference type="Gene3D" id="3.40.50.12780">
    <property type="entry name" value="N-terminal domain of ligase-like"/>
    <property type="match status" value="1"/>
</dbReference>
<dbReference type="PANTHER" id="PTHR43201:SF5">
    <property type="entry name" value="MEDIUM-CHAIN ACYL-COA LIGASE ACSF2, MITOCHONDRIAL"/>
    <property type="match status" value="1"/>
</dbReference>
<protein>
    <submittedName>
        <fullName evidence="5">AMP-binding protein</fullName>
    </submittedName>
</protein>
<evidence type="ECO:0000313" key="5">
    <source>
        <dbReference type="EMBL" id="NKY52399.1"/>
    </source>
</evidence>
<dbReference type="InterPro" id="IPR020845">
    <property type="entry name" value="AMP-binding_CS"/>
</dbReference>
<dbReference type="SUPFAM" id="SSF56801">
    <property type="entry name" value="Acetyl-CoA synthetase-like"/>
    <property type="match status" value="1"/>
</dbReference>
<feature type="domain" description="AMP-dependent synthetase/ligase" evidence="3">
    <location>
        <begin position="59"/>
        <end position="409"/>
    </location>
</feature>
<dbReference type="Gene3D" id="3.30.300.30">
    <property type="match status" value="1"/>
</dbReference>
<comment type="similarity">
    <text evidence="1">Belongs to the ATP-dependent AMP-binding enzyme family.</text>
</comment>
<evidence type="ECO:0000259" key="3">
    <source>
        <dbReference type="Pfam" id="PF00501"/>
    </source>
</evidence>
<dbReference type="RefSeq" id="WP_067872767.1">
    <property type="nucleotide sequence ID" value="NZ_JAAXOP010000011.1"/>
</dbReference>
<dbReference type="GO" id="GO:0006631">
    <property type="term" value="P:fatty acid metabolic process"/>
    <property type="evidence" value="ECO:0007669"/>
    <property type="project" value="TreeGrafter"/>
</dbReference>
<dbReference type="EMBL" id="JAAXOP010000011">
    <property type="protein sequence ID" value="NKY52399.1"/>
    <property type="molecule type" value="Genomic_DNA"/>
</dbReference>
<reference evidence="5 6" key="1">
    <citation type="submission" date="2020-04" db="EMBL/GenBank/DDBJ databases">
        <title>MicrobeNet Type strains.</title>
        <authorList>
            <person name="Nicholson A.C."/>
        </authorList>
    </citation>
    <scope>NUCLEOTIDE SEQUENCE [LARGE SCALE GENOMIC DNA]</scope>
    <source>
        <strain evidence="5 6">JCM 12354</strain>
    </source>
</reference>
<proteinExistence type="inferred from homology"/>
<evidence type="ECO:0000313" key="6">
    <source>
        <dbReference type="Proteomes" id="UP000565711"/>
    </source>
</evidence>
<evidence type="ECO:0000256" key="1">
    <source>
        <dbReference type="ARBA" id="ARBA00006432"/>
    </source>
</evidence>
<dbReference type="InterPro" id="IPR000873">
    <property type="entry name" value="AMP-dep_synth/lig_dom"/>
</dbReference>
<dbReference type="InterPro" id="IPR045851">
    <property type="entry name" value="AMP-bd_C_sf"/>
</dbReference>
<keyword evidence="2" id="KW-0436">Ligase</keyword>
<comment type="caution">
    <text evidence="5">The sequence shown here is derived from an EMBL/GenBank/DDBJ whole genome shotgun (WGS) entry which is preliminary data.</text>
</comment>
<keyword evidence="6" id="KW-1185">Reference proteome</keyword>
<accession>A0A846Y6U2</accession>
<sequence>MAVNVLCIHTASEWVRAELEYLRLCARSGLVGVESPLNLLSAGESLVRYGVLPALVRLAAARYGDRTALVDELGTLSYRDLEDRSTRLANEWRKRGLKPGEGVAILARNHRGLLDAVFAGAKCGARIILLNTDFAGPQLRDVAEREGVDLLVYDEEYEPILGDLSPRRGAYRAWSDTRHTSSLESLIHAGSSAAPPITCARARIVLLTSGTTGVPKGATRSDPWSLEPVGAILSKVPFRTREVTECAAPMFHTLGFAMSLLAIGFGSTLVIRRRFDPQQVLDSMAEHRATTLVAVPVMLARLVEPGPVAISERDLSALRIVFVAGAQLGAGLCRRVTDAFGPVVYNCYGSTEVAYATIATPSDLAEEPGCVGAPVVGAVVRVLDARGAEVPAGTTGRIFVRNAIPFDGYTGGGGKERIDGLISTGDLGHFDTAGRLFIDGRDDDMIVSGGENVFPGEVEELLAAHPGVREVAVLGMPDDEFGARLVAFVVRADELGAEAPAGEAAELEGALADELGAYVKANLARYKVPRDIVFLDELPRNPTGKVLRRRLRELW</sequence>
<evidence type="ECO:0000259" key="4">
    <source>
        <dbReference type="Pfam" id="PF13193"/>
    </source>
</evidence>
<dbReference type="CDD" id="cd04433">
    <property type="entry name" value="AFD_class_I"/>
    <property type="match status" value="1"/>
</dbReference>
<evidence type="ECO:0000256" key="2">
    <source>
        <dbReference type="ARBA" id="ARBA00022598"/>
    </source>
</evidence>